<proteinExistence type="predicted"/>
<reference evidence="3" key="1">
    <citation type="submission" date="2018-05" db="EMBL/GenBank/DDBJ databases">
        <authorList>
            <person name="Li X."/>
        </authorList>
    </citation>
    <scope>NUCLEOTIDE SEQUENCE [LARGE SCALE GENOMIC DNA]</scope>
    <source>
        <strain evidence="3">LX32</strain>
    </source>
</reference>
<keyword evidence="1" id="KW-0732">Signal</keyword>
<gene>
    <name evidence="2" type="ORF">DJ017_08405</name>
</gene>
<dbReference type="AlphaFoldDB" id="A0A328AJ55"/>
<feature type="chain" id="PRO_5016283932" evidence="1">
    <location>
        <begin position="21"/>
        <end position="101"/>
    </location>
</feature>
<evidence type="ECO:0000313" key="3">
    <source>
        <dbReference type="Proteomes" id="UP000249254"/>
    </source>
</evidence>
<evidence type="ECO:0000313" key="2">
    <source>
        <dbReference type="EMBL" id="RAK54541.1"/>
    </source>
</evidence>
<comment type="caution">
    <text evidence="2">The sequence shown here is derived from an EMBL/GenBank/DDBJ whole genome shotgun (WGS) entry which is preliminary data.</text>
</comment>
<evidence type="ECO:0000256" key="1">
    <source>
        <dbReference type="SAM" id="SignalP"/>
    </source>
</evidence>
<sequence length="101" mass="10417">MAGLALAGCAAVARPPPLLAAAPPPPLPPPAAPREVIVRVPTPVRSACVPRNLPPPPKYPDTPAALRAAGGAADRYQLIAAGRILRAKRLALLERVIEGCR</sequence>
<keyword evidence="3" id="KW-1185">Reference proteome</keyword>
<feature type="signal peptide" evidence="1">
    <location>
        <begin position="1"/>
        <end position="20"/>
    </location>
</feature>
<name>A0A328AJ55_9CAUL</name>
<accession>A0A328AJ55</accession>
<protein>
    <submittedName>
        <fullName evidence="2">Uncharacterized protein</fullName>
    </submittedName>
</protein>
<organism evidence="2 3">
    <name type="scientific">Phenylobacterium soli</name>
    <dbReference type="NCBI Taxonomy" id="2170551"/>
    <lineage>
        <taxon>Bacteria</taxon>
        <taxon>Pseudomonadati</taxon>
        <taxon>Pseudomonadota</taxon>
        <taxon>Alphaproteobacteria</taxon>
        <taxon>Caulobacterales</taxon>
        <taxon>Caulobacteraceae</taxon>
        <taxon>Phenylobacterium</taxon>
    </lineage>
</organism>
<dbReference type="EMBL" id="QFYQ01000001">
    <property type="protein sequence ID" value="RAK54541.1"/>
    <property type="molecule type" value="Genomic_DNA"/>
</dbReference>
<dbReference type="Proteomes" id="UP000249254">
    <property type="component" value="Unassembled WGS sequence"/>
</dbReference>